<name>A0A348W913_9RHOB</name>
<dbReference type="SUPFAM" id="SSF69118">
    <property type="entry name" value="AhpD-like"/>
    <property type="match status" value="1"/>
</dbReference>
<sequence length="319" mass="36450">MTTGIDDFLTPALFQDGWPDRTTVKEQDEFLFAIWGPQVWDSVTTYASLCFRKKGSSRMVQEFVQVDDDMCVADILRSYSRHEWDQYFSPNTYTKKDRKLSSVFHDCWFGWCDVDDADPFSFKPSPSIVWQTSPGRTQALWCWGDPHTPEMASAYSKALAYRHGGDKGGSAANKLLRVPGSYNHKPEYGKPFIPLLMYDHTGMDERPKLLPSQRGEYKVNYFGRDLDPHAHSKRDVWKKYRHNLDASTSSLIRHNTARANDRSNRIFAMVAGLHEAGASLDEIASVIWASPYFRDKHGDNLSRLGREIHSIIAKLGEGQ</sequence>
<organism evidence="2 3">
    <name type="scientific">Roseovarius nubinhibens</name>
    <dbReference type="NCBI Taxonomy" id="314263"/>
    <lineage>
        <taxon>Bacteria</taxon>
        <taxon>Pseudomonadati</taxon>
        <taxon>Pseudomonadota</taxon>
        <taxon>Alphaproteobacteria</taxon>
        <taxon>Rhodobacterales</taxon>
        <taxon>Roseobacteraceae</taxon>
        <taxon>Roseovarius</taxon>
    </lineage>
</organism>
<accession>A0A348W913</accession>
<comment type="caution">
    <text evidence="2">The sequence shown here is derived from an EMBL/GenBank/DDBJ whole genome shotgun (WGS) entry which is preliminary data.</text>
</comment>
<dbReference type="Pfam" id="PF16793">
    <property type="entry name" value="RepB_primase"/>
    <property type="match status" value="1"/>
</dbReference>
<proteinExistence type="predicted"/>
<reference evidence="2 3" key="1">
    <citation type="journal article" date="2018" name="Nat. Biotechnol.">
        <title>A standardized bacterial taxonomy based on genome phylogeny substantially revises the tree of life.</title>
        <authorList>
            <person name="Parks D.H."/>
            <person name="Chuvochina M."/>
            <person name="Waite D.W."/>
            <person name="Rinke C."/>
            <person name="Skarshewski A."/>
            <person name="Chaumeil P.A."/>
            <person name="Hugenholtz P."/>
        </authorList>
    </citation>
    <scope>NUCLEOTIDE SEQUENCE [LARGE SCALE GENOMIC DNA]</scope>
    <source>
        <strain evidence="2">UBA9169</strain>
    </source>
</reference>
<dbReference type="Gene3D" id="3.30.70.1790">
    <property type="entry name" value="RepB DNA-primase, N-terminal domain"/>
    <property type="match status" value="1"/>
</dbReference>
<dbReference type="InterPro" id="IPR029032">
    <property type="entry name" value="AhpD-like"/>
</dbReference>
<dbReference type="RefSeq" id="WP_339854446.1">
    <property type="nucleotide sequence ID" value="NZ_CAXAXR010000010.1"/>
</dbReference>
<evidence type="ECO:0000259" key="1">
    <source>
        <dbReference type="Pfam" id="PF16793"/>
    </source>
</evidence>
<dbReference type="AlphaFoldDB" id="A0A348W913"/>
<feature type="domain" description="RepB-like DNA primase" evidence="1">
    <location>
        <begin position="126"/>
        <end position="190"/>
    </location>
</feature>
<protein>
    <recommendedName>
        <fullName evidence="1">RepB-like DNA primase domain-containing protein</fullName>
    </recommendedName>
</protein>
<dbReference type="EMBL" id="DMVW01000042">
    <property type="protein sequence ID" value="HAR51025.1"/>
    <property type="molecule type" value="Genomic_DNA"/>
</dbReference>
<dbReference type="Proteomes" id="UP000264719">
    <property type="component" value="Unassembled WGS sequence"/>
</dbReference>
<evidence type="ECO:0000313" key="3">
    <source>
        <dbReference type="Proteomes" id="UP000264719"/>
    </source>
</evidence>
<dbReference type="InterPro" id="IPR039459">
    <property type="entry name" value="RepB-like_DNA_primase_dom"/>
</dbReference>
<evidence type="ECO:0000313" key="2">
    <source>
        <dbReference type="EMBL" id="HAR51025.1"/>
    </source>
</evidence>
<gene>
    <name evidence="2" type="ORF">DCS45_03975</name>
</gene>